<accession>A0ABW0TD07</accession>
<dbReference type="SUPFAM" id="SSF51735">
    <property type="entry name" value="NAD(P)-binding Rossmann-fold domains"/>
    <property type="match status" value="1"/>
</dbReference>
<keyword evidence="2 4" id="KW-0560">Oxidoreductase</keyword>
<evidence type="ECO:0000256" key="1">
    <source>
        <dbReference type="ARBA" id="ARBA00006054"/>
    </source>
</evidence>
<evidence type="ECO:0000259" key="6">
    <source>
        <dbReference type="Pfam" id="PF02866"/>
    </source>
</evidence>
<dbReference type="SUPFAM" id="SSF56327">
    <property type="entry name" value="LDH C-terminal domain-like"/>
    <property type="match status" value="1"/>
</dbReference>
<dbReference type="Pfam" id="PF00056">
    <property type="entry name" value="Ldh_1_N"/>
    <property type="match status" value="1"/>
</dbReference>
<comment type="caution">
    <text evidence="7">The sequence shown here is derived from an EMBL/GenBank/DDBJ whole genome shotgun (WGS) entry which is preliminary data.</text>
</comment>
<evidence type="ECO:0000256" key="2">
    <source>
        <dbReference type="ARBA" id="ARBA00023002"/>
    </source>
</evidence>
<dbReference type="PANTHER" id="PTHR43128">
    <property type="entry name" value="L-2-HYDROXYCARBOXYLATE DEHYDROGENASE (NAD(P)(+))"/>
    <property type="match status" value="1"/>
</dbReference>
<dbReference type="Gene3D" id="3.90.110.10">
    <property type="entry name" value="Lactate dehydrogenase/glycoside hydrolase, family 4, C-terminal"/>
    <property type="match status" value="1"/>
</dbReference>
<evidence type="ECO:0000256" key="4">
    <source>
        <dbReference type="RuleBase" id="RU003369"/>
    </source>
</evidence>
<keyword evidence="3" id="KW-0520">NAD</keyword>
<sequence length="302" mass="33436">MKISIIGGAGTLGAAIAFRLCQNDQVDELCLIDVNESLLMNHLMDLKTAYPAKTIYKGNFQDLTGSQLILITAGVPNRNDIESRNIFLRGNIPMFQSFGTHIKKYASDAFIITVSNPVDALNYYLYRNFDFKKGQLLGYTVNDSLRFEQAIRSVMEISEDAHLFSPVIGEHGSTQVPLFSQTRLNGNPLALKAEDEVAIKEKLNRWFIEFNRLNINRTTGWATAAGIGRLIDGIVTNGEVDTIGSAIVEGEYGIVDISIGVPVTVSKVGVISIHEWQLAKAELADYQHSAETIKQLIKPFIR</sequence>
<reference evidence="8" key="1">
    <citation type="journal article" date="2019" name="Int. J. Syst. Evol. Microbiol.">
        <title>The Global Catalogue of Microorganisms (GCM) 10K type strain sequencing project: providing services to taxonomists for standard genome sequencing and annotation.</title>
        <authorList>
            <consortium name="The Broad Institute Genomics Platform"/>
            <consortium name="The Broad Institute Genome Sequencing Center for Infectious Disease"/>
            <person name="Wu L."/>
            <person name="Ma J."/>
        </authorList>
    </citation>
    <scope>NUCLEOTIDE SEQUENCE [LARGE SCALE GENOMIC DNA]</scope>
    <source>
        <strain evidence="8">CGMCC 4.1434</strain>
    </source>
</reference>
<dbReference type="EMBL" id="JBHSNO010000001">
    <property type="protein sequence ID" value="MFC5587320.1"/>
    <property type="molecule type" value="Genomic_DNA"/>
</dbReference>
<feature type="domain" description="Lactate/malate dehydrogenase C-terminal" evidence="6">
    <location>
        <begin position="142"/>
        <end position="298"/>
    </location>
</feature>
<dbReference type="InterPro" id="IPR022383">
    <property type="entry name" value="Lactate/malate_DH_C"/>
</dbReference>
<gene>
    <name evidence="7" type="ORF">ACFPRA_00160</name>
</gene>
<keyword evidence="8" id="KW-1185">Reference proteome</keyword>
<dbReference type="InterPro" id="IPR036291">
    <property type="entry name" value="NAD(P)-bd_dom_sf"/>
</dbReference>
<evidence type="ECO:0000256" key="3">
    <source>
        <dbReference type="ARBA" id="ARBA00023027"/>
    </source>
</evidence>
<dbReference type="Gene3D" id="3.40.50.720">
    <property type="entry name" value="NAD(P)-binding Rossmann-like Domain"/>
    <property type="match status" value="1"/>
</dbReference>
<organism evidence="7 8">
    <name type="scientific">Sporosarcina soli</name>
    <dbReference type="NCBI Taxonomy" id="334736"/>
    <lineage>
        <taxon>Bacteria</taxon>
        <taxon>Bacillati</taxon>
        <taxon>Bacillota</taxon>
        <taxon>Bacilli</taxon>
        <taxon>Bacillales</taxon>
        <taxon>Caryophanaceae</taxon>
        <taxon>Sporosarcina</taxon>
    </lineage>
</organism>
<dbReference type="InterPro" id="IPR001236">
    <property type="entry name" value="Lactate/malate_DH_N"/>
</dbReference>
<dbReference type="InterPro" id="IPR015955">
    <property type="entry name" value="Lactate_DH/Glyco_Ohase_4_C"/>
</dbReference>
<dbReference type="PRINTS" id="PR00086">
    <property type="entry name" value="LLDHDRGNASE"/>
</dbReference>
<dbReference type="PANTHER" id="PTHR43128:SF16">
    <property type="entry name" value="L-LACTATE DEHYDROGENASE"/>
    <property type="match status" value="1"/>
</dbReference>
<proteinExistence type="inferred from homology"/>
<dbReference type="Proteomes" id="UP001596109">
    <property type="component" value="Unassembled WGS sequence"/>
</dbReference>
<evidence type="ECO:0000259" key="5">
    <source>
        <dbReference type="Pfam" id="PF00056"/>
    </source>
</evidence>
<evidence type="ECO:0000313" key="8">
    <source>
        <dbReference type="Proteomes" id="UP001596109"/>
    </source>
</evidence>
<dbReference type="Pfam" id="PF02866">
    <property type="entry name" value="Ldh_1_C"/>
    <property type="match status" value="1"/>
</dbReference>
<feature type="domain" description="Lactate/malate dehydrogenase N-terminal" evidence="5">
    <location>
        <begin position="1"/>
        <end position="138"/>
    </location>
</feature>
<name>A0ABW0TD07_9BACL</name>
<protein>
    <submittedName>
        <fullName evidence="7">Malate dehydrogenase</fullName>
    </submittedName>
</protein>
<evidence type="ECO:0000313" key="7">
    <source>
        <dbReference type="EMBL" id="MFC5587320.1"/>
    </source>
</evidence>
<dbReference type="InterPro" id="IPR001557">
    <property type="entry name" value="L-lactate/malate_DH"/>
</dbReference>
<comment type="similarity">
    <text evidence="1">Belongs to the LDH/MDH superfamily. LDH family.</text>
</comment>
<dbReference type="PIRSF" id="PIRSF000102">
    <property type="entry name" value="Lac_mal_DH"/>
    <property type="match status" value="1"/>
</dbReference>
<dbReference type="RefSeq" id="WP_381429227.1">
    <property type="nucleotide sequence ID" value="NZ_JBHSNO010000001.1"/>
</dbReference>